<evidence type="ECO:0000256" key="2">
    <source>
        <dbReference type="ARBA" id="ARBA00022741"/>
    </source>
</evidence>
<keyword evidence="2" id="KW-0547">Nucleotide-binding</keyword>
<dbReference type="CDD" id="cd01129">
    <property type="entry name" value="PulE-GspE-like"/>
    <property type="match status" value="1"/>
</dbReference>
<dbReference type="InterPro" id="IPR003593">
    <property type="entry name" value="AAA+_ATPase"/>
</dbReference>
<dbReference type="EMBL" id="MFUX01000014">
    <property type="protein sequence ID" value="OGI94654.1"/>
    <property type="molecule type" value="Genomic_DNA"/>
</dbReference>
<sequence length="445" mass="49251">MAESSRIGGLDISPEVLRETAKNISHIQDIEKQVKDALKGNKIHKISRLLEIILAGAIAIQASDIHIEPEQDRGRLRVRLDGVLQDINFFGLDVYRLLNSRIKLLSGMKLTSKTAQDGRFSIMEDKDELSIRTSLIPGAYGESIVMRILDPKSIQVKLEDLGIETYLFSVIEKEIAKPNGLILVTGPTGSGKTTTLYAFLRRIYSPEIKIITIEDPIEYHLTGVTQTQTNEERGYTFAEGLRSALRQDPDVVMVGEIRDQETAETAVQSALTGHIVFSTLHTNNAAGVIPRLIDLGVNPKIMVSALSLSIAQRLVRKLCLICKKEYTPTEQESQTIKLVMDSIKAEGKNLENYKINPDTPMKIFNSVGCDKCNGTGYKGRTGIFEAIKTDGAIEKIIPQNPSEHEIKKVARTQDILSMRQDGIVKILNGITSIAEVQSVVDLSEE</sequence>
<dbReference type="Proteomes" id="UP000176629">
    <property type="component" value="Unassembled WGS sequence"/>
</dbReference>
<name>A0A1F6XKG6_9BACT</name>
<proteinExistence type="inferred from homology"/>
<dbReference type="GO" id="GO:0005886">
    <property type="term" value="C:plasma membrane"/>
    <property type="evidence" value="ECO:0007669"/>
    <property type="project" value="TreeGrafter"/>
</dbReference>
<evidence type="ECO:0000313" key="6">
    <source>
        <dbReference type="Proteomes" id="UP000176629"/>
    </source>
</evidence>
<dbReference type="SMART" id="SM00382">
    <property type="entry name" value="AAA"/>
    <property type="match status" value="1"/>
</dbReference>
<dbReference type="Pfam" id="PF00437">
    <property type="entry name" value="T2SSE"/>
    <property type="match status" value="1"/>
</dbReference>
<evidence type="ECO:0000256" key="3">
    <source>
        <dbReference type="ARBA" id="ARBA00022840"/>
    </source>
</evidence>
<dbReference type="Gene3D" id="3.30.450.90">
    <property type="match status" value="1"/>
</dbReference>
<dbReference type="PROSITE" id="PS00662">
    <property type="entry name" value="T2SP_E"/>
    <property type="match status" value="1"/>
</dbReference>
<dbReference type="InterPro" id="IPR027417">
    <property type="entry name" value="P-loop_NTPase"/>
</dbReference>
<comment type="similarity">
    <text evidence="1">Belongs to the GSP E family.</text>
</comment>
<keyword evidence="3" id="KW-0067">ATP-binding</keyword>
<dbReference type="PANTHER" id="PTHR30258:SF2">
    <property type="entry name" value="COMG OPERON PROTEIN 1"/>
    <property type="match status" value="1"/>
</dbReference>
<comment type="caution">
    <text evidence="5">The sequence shown here is derived from an EMBL/GenBank/DDBJ whole genome shotgun (WGS) entry which is preliminary data.</text>
</comment>
<dbReference type="GO" id="GO:0016887">
    <property type="term" value="F:ATP hydrolysis activity"/>
    <property type="evidence" value="ECO:0007669"/>
    <property type="project" value="TreeGrafter"/>
</dbReference>
<protein>
    <recommendedName>
        <fullName evidence="4">Bacterial type II secretion system protein E domain-containing protein</fullName>
    </recommendedName>
</protein>
<dbReference type="GO" id="GO:0005524">
    <property type="term" value="F:ATP binding"/>
    <property type="evidence" value="ECO:0007669"/>
    <property type="project" value="UniProtKB-KW"/>
</dbReference>
<dbReference type="AlphaFoldDB" id="A0A1F6XKG6"/>
<dbReference type="SUPFAM" id="SSF52540">
    <property type="entry name" value="P-loop containing nucleoside triphosphate hydrolases"/>
    <property type="match status" value="1"/>
</dbReference>
<dbReference type="PANTHER" id="PTHR30258">
    <property type="entry name" value="TYPE II SECRETION SYSTEM PROTEIN GSPE-RELATED"/>
    <property type="match status" value="1"/>
</dbReference>
<dbReference type="Gene3D" id="3.40.50.300">
    <property type="entry name" value="P-loop containing nucleotide triphosphate hydrolases"/>
    <property type="match status" value="1"/>
</dbReference>
<reference evidence="5 6" key="1">
    <citation type="journal article" date="2016" name="Nat. Commun.">
        <title>Thousands of microbial genomes shed light on interconnected biogeochemical processes in an aquifer system.</title>
        <authorList>
            <person name="Anantharaman K."/>
            <person name="Brown C.T."/>
            <person name="Hug L.A."/>
            <person name="Sharon I."/>
            <person name="Castelle C.J."/>
            <person name="Probst A.J."/>
            <person name="Thomas B.C."/>
            <person name="Singh A."/>
            <person name="Wilkins M.J."/>
            <person name="Karaoz U."/>
            <person name="Brodie E.L."/>
            <person name="Williams K.H."/>
            <person name="Hubbard S.S."/>
            <person name="Banfield J.F."/>
        </authorList>
    </citation>
    <scope>NUCLEOTIDE SEQUENCE [LARGE SCALE GENOMIC DNA]</scope>
</reference>
<gene>
    <name evidence="5" type="ORF">A3A03_01115</name>
</gene>
<evidence type="ECO:0000313" key="5">
    <source>
        <dbReference type="EMBL" id="OGI94654.1"/>
    </source>
</evidence>
<evidence type="ECO:0000256" key="1">
    <source>
        <dbReference type="ARBA" id="ARBA00006611"/>
    </source>
</evidence>
<accession>A0A1F6XKG6</accession>
<evidence type="ECO:0000259" key="4">
    <source>
        <dbReference type="PROSITE" id="PS00662"/>
    </source>
</evidence>
<dbReference type="STRING" id="1801773.A3A03_01115"/>
<feature type="domain" description="Bacterial type II secretion system protein E" evidence="4">
    <location>
        <begin position="245"/>
        <end position="259"/>
    </location>
</feature>
<dbReference type="InterPro" id="IPR001482">
    <property type="entry name" value="T2SS/T4SS_dom"/>
</dbReference>
<organism evidence="5 6">
    <name type="scientific">Candidatus Nomurabacteria bacterium RIFCSPLOWO2_01_FULL_40_18</name>
    <dbReference type="NCBI Taxonomy" id="1801773"/>
    <lineage>
        <taxon>Bacteria</taxon>
        <taxon>Candidatus Nomuraibacteriota</taxon>
    </lineage>
</organism>